<dbReference type="EMBL" id="GEDG01030825">
    <property type="protein sequence ID" value="JAP11715.1"/>
    <property type="molecule type" value="Transcribed_RNA"/>
</dbReference>
<reference evidence="1" key="1">
    <citation type="submission" date="2015-12" db="EMBL/GenBank/DDBJ databases">
        <title>Gene expression during late stages of embryo sac development: a critical building block for successful pollen-pistil interactions.</title>
        <authorList>
            <person name="Liu Y."/>
            <person name="Joly V."/>
            <person name="Sabar M."/>
            <person name="Matton D.P."/>
        </authorList>
    </citation>
    <scope>NUCLEOTIDE SEQUENCE</scope>
</reference>
<evidence type="ECO:0000313" key="1">
    <source>
        <dbReference type="EMBL" id="JAP11715.1"/>
    </source>
</evidence>
<sequence>MHDLVRDMAREIVRQESLNEPHMRSRLWFHEDVNYVLRKNKGSNLIEGISAIHPKVKDLTVDTKVLCKNG</sequence>
<dbReference type="AlphaFoldDB" id="A0A0V0GUX7"/>
<proteinExistence type="predicted"/>
<accession>A0A0V0GUX7</accession>
<organism evidence="1">
    <name type="scientific">Solanum chacoense</name>
    <name type="common">Chaco potato</name>
    <dbReference type="NCBI Taxonomy" id="4108"/>
    <lineage>
        <taxon>Eukaryota</taxon>
        <taxon>Viridiplantae</taxon>
        <taxon>Streptophyta</taxon>
        <taxon>Embryophyta</taxon>
        <taxon>Tracheophyta</taxon>
        <taxon>Spermatophyta</taxon>
        <taxon>Magnoliopsida</taxon>
        <taxon>eudicotyledons</taxon>
        <taxon>Gunneridae</taxon>
        <taxon>Pentapetalae</taxon>
        <taxon>asterids</taxon>
        <taxon>lamiids</taxon>
        <taxon>Solanales</taxon>
        <taxon>Solanaceae</taxon>
        <taxon>Solanoideae</taxon>
        <taxon>Solaneae</taxon>
        <taxon>Solanum</taxon>
    </lineage>
</organism>
<name>A0A0V0GUX7_SOLCH</name>
<protein>
    <submittedName>
        <fullName evidence="1">Putative ovule protein</fullName>
    </submittedName>
</protein>